<evidence type="ECO:0000256" key="4">
    <source>
        <dbReference type="ARBA" id="ARBA00023242"/>
    </source>
</evidence>
<gene>
    <name evidence="7" type="ORF">KFL_007650060</name>
</gene>
<name>A0A1Y1IRF6_KLENI</name>
<dbReference type="InterPro" id="IPR038214">
    <property type="entry name" value="WPP_sf"/>
</dbReference>
<dbReference type="SMART" id="SM00368">
    <property type="entry name" value="LRR_RI"/>
    <property type="match status" value="10"/>
</dbReference>
<sequence length="531" mass="56105">MEDAGASPNASAKEAVDYAVWPPSQQMRDRLVERIATNLTAMSFFDEKTERIDDKAAAASAARIESTAYAAAETAGSGALKEYANKAAELVLAELQQKSVAAAPPAKAPTNVFDVSGGKREKVDTKAAAEELLKPILTAEHSYTKVVLSNKSFNQEGAQVVAAALAASKAQLTEADLSDIIAGQEEKEALRVLEIITGALIGSKLQSLNLSDNALGEKGVRAAKAIFENQSSLQHLYFCNNGISPEAAAAIHELLAAPKELRTLHFYNNMSGDDGAKILAKVVTAAPVLEDFRFSSTRVGSEGGAALASALLSGSSLQRLDLKDNGFGPEGGMALAKALTAHPKLREAILSDLSLEDEGSVAVAKALASRCPDLEVLDLSGNDITPKAATAVAEAIRGKQKLRKLNLADNDLRDRGAAVIAKVLEIGHESLEELDLTCNSLGHMGAVAAAKAVVSKPAFKLLSLNDNHISEKGLEELQDLFQDRKEALGSLEDNDEEGEEEDEEDEEEEEGEEEEGPEAGELAEKLGGLKV</sequence>
<dbReference type="Pfam" id="PF13943">
    <property type="entry name" value="WPP"/>
    <property type="match status" value="1"/>
</dbReference>
<dbReference type="STRING" id="105231.A0A1Y1IRF6"/>
<evidence type="ECO:0000256" key="3">
    <source>
        <dbReference type="ARBA" id="ARBA00022490"/>
    </source>
</evidence>
<dbReference type="SUPFAM" id="SSF52047">
    <property type="entry name" value="RNI-like"/>
    <property type="match status" value="1"/>
</dbReference>
<dbReference type="Pfam" id="PF13516">
    <property type="entry name" value="LRR_6"/>
    <property type="match status" value="4"/>
</dbReference>
<dbReference type="GO" id="GO:0005096">
    <property type="term" value="F:GTPase activator activity"/>
    <property type="evidence" value="ECO:0007669"/>
    <property type="project" value="InterPro"/>
</dbReference>
<feature type="domain" description="WPP" evidence="6">
    <location>
        <begin position="19"/>
        <end position="101"/>
    </location>
</feature>
<dbReference type="PANTHER" id="PTHR46761">
    <property type="entry name" value="RAN GTPASE-ACTIVATING PROTEIN 1"/>
    <property type="match status" value="1"/>
</dbReference>
<dbReference type="InterPro" id="IPR045203">
    <property type="entry name" value="RanGAP1/2"/>
</dbReference>
<keyword evidence="4" id="KW-0539">Nucleus</keyword>
<evidence type="ECO:0000313" key="8">
    <source>
        <dbReference type="Proteomes" id="UP000054558"/>
    </source>
</evidence>
<dbReference type="GO" id="GO:0005635">
    <property type="term" value="C:nuclear envelope"/>
    <property type="evidence" value="ECO:0000318"/>
    <property type="project" value="GO_Central"/>
</dbReference>
<dbReference type="AlphaFoldDB" id="A0A1Y1IRF6"/>
<evidence type="ECO:0000259" key="6">
    <source>
        <dbReference type="Pfam" id="PF13943"/>
    </source>
</evidence>
<dbReference type="OMA" id="TCIAAKQ"/>
<dbReference type="InterPro" id="IPR032675">
    <property type="entry name" value="LRR_dom_sf"/>
</dbReference>
<evidence type="ECO:0000313" key="7">
    <source>
        <dbReference type="EMBL" id="GAQ91326.1"/>
    </source>
</evidence>
<protein>
    <submittedName>
        <fullName evidence="7">Ran GTPase-activating protein</fullName>
    </submittedName>
</protein>
<dbReference type="Gene3D" id="1.10.246.200">
    <property type="entry name" value="WPP domain"/>
    <property type="match status" value="1"/>
</dbReference>
<proteinExistence type="predicted"/>
<organism evidence="7 8">
    <name type="scientific">Klebsormidium nitens</name>
    <name type="common">Green alga</name>
    <name type="synonym">Ulothrix nitens</name>
    <dbReference type="NCBI Taxonomy" id="105231"/>
    <lineage>
        <taxon>Eukaryota</taxon>
        <taxon>Viridiplantae</taxon>
        <taxon>Streptophyta</taxon>
        <taxon>Klebsormidiophyceae</taxon>
        <taxon>Klebsormidiales</taxon>
        <taxon>Klebsormidiaceae</taxon>
        <taxon>Klebsormidium</taxon>
    </lineage>
</organism>
<accession>A0A1Y1IRF6</accession>
<dbReference type="Gene3D" id="3.80.10.10">
    <property type="entry name" value="Ribonuclease Inhibitor"/>
    <property type="match status" value="2"/>
</dbReference>
<dbReference type="InterPro" id="IPR001611">
    <property type="entry name" value="Leu-rich_rpt"/>
</dbReference>
<dbReference type="GO" id="GO:0005737">
    <property type="term" value="C:cytoplasm"/>
    <property type="evidence" value="ECO:0007669"/>
    <property type="project" value="UniProtKB-SubCell"/>
</dbReference>
<keyword evidence="8" id="KW-1185">Reference proteome</keyword>
<dbReference type="InterPro" id="IPR025265">
    <property type="entry name" value="WPP_dom"/>
</dbReference>
<dbReference type="EMBL" id="DF237714">
    <property type="protein sequence ID" value="GAQ91326.1"/>
    <property type="molecule type" value="Genomic_DNA"/>
</dbReference>
<reference evidence="7 8" key="1">
    <citation type="journal article" date="2014" name="Nat. Commun.">
        <title>Klebsormidium flaccidum genome reveals primary factors for plant terrestrial adaptation.</title>
        <authorList>
            <person name="Hori K."/>
            <person name="Maruyama F."/>
            <person name="Fujisawa T."/>
            <person name="Togashi T."/>
            <person name="Yamamoto N."/>
            <person name="Seo M."/>
            <person name="Sato S."/>
            <person name="Yamada T."/>
            <person name="Mori H."/>
            <person name="Tajima N."/>
            <person name="Moriyama T."/>
            <person name="Ikeuchi M."/>
            <person name="Watanabe M."/>
            <person name="Wada H."/>
            <person name="Kobayashi K."/>
            <person name="Saito M."/>
            <person name="Masuda T."/>
            <person name="Sasaki-Sekimoto Y."/>
            <person name="Mashiguchi K."/>
            <person name="Awai K."/>
            <person name="Shimojima M."/>
            <person name="Masuda S."/>
            <person name="Iwai M."/>
            <person name="Nobusawa T."/>
            <person name="Narise T."/>
            <person name="Kondo S."/>
            <person name="Saito H."/>
            <person name="Sato R."/>
            <person name="Murakawa M."/>
            <person name="Ihara Y."/>
            <person name="Oshima-Yamada Y."/>
            <person name="Ohtaka K."/>
            <person name="Satoh M."/>
            <person name="Sonobe K."/>
            <person name="Ishii M."/>
            <person name="Ohtani R."/>
            <person name="Kanamori-Sato M."/>
            <person name="Honoki R."/>
            <person name="Miyazaki D."/>
            <person name="Mochizuki H."/>
            <person name="Umetsu J."/>
            <person name="Higashi K."/>
            <person name="Shibata D."/>
            <person name="Kamiya Y."/>
            <person name="Sato N."/>
            <person name="Nakamura Y."/>
            <person name="Tabata S."/>
            <person name="Ida S."/>
            <person name="Kurokawa K."/>
            <person name="Ohta H."/>
        </authorList>
    </citation>
    <scope>NUCLEOTIDE SEQUENCE [LARGE SCALE GENOMIC DNA]</scope>
    <source>
        <strain evidence="7 8">NIES-2285</strain>
    </source>
</reference>
<evidence type="ECO:0000256" key="2">
    <source>
        <dbReference type="ARBA" id="ARBA00004496"/>
    </source>
</evidence>
<feature type="compositionally biased region" description="Acidic residues" evidence="5">
    <location>
        <begin position="492"/>
        <end position="518"/>
    </location>
</feature>
<dbReference type="OrthoDB" id="120976at2759"/>
<dbReference type="Proteomes" id="UP000054558">
    <property type="component" value="Unassembled WGS sequence"/>
</dbReference>
<keyword evidence="3" id="KW-0963">Cytoplasm</keyword>
<evidence type="ECO:0000256" key="1">
    <source>
        <dbReference type="ARBA" id="ARBA00004123"/>
    </source>
</evidence>
<feature type="region of interest" description="Disordered" evidence="5">
    <location>
        <begin position="481"/>
        <end position="531"/>
    </location>
</feature>
<comment type="subcellular location">
    <subcellularLocation>
        <location evidence="2">Cytoplasm</location>
    </subcellularLocation>
    <subcellularLocation>
        <location evidence="1">Nucleus</location>
    </subcellularLocation>
</comment>
<dbReference type="PANTHER" id="PTHR46761:SF2">
    <property type="entry name" value="RAN GTPASE-ACTIVATING PROTEIN 1"/>
    <property type="match status" value="1"/>
</dbReference>
<evidence type="ECO:0000256" key="5">
    <source>
        <dbReference type="SAM" id="MobiDB-lite"/>
    </source>
</evidence>